<keyword evidence="2" id="KW-1185">Reference proteome</keyword>
<dbReference type="AlphaFoldDB" id="A0A654MEF0"/>
<sequence>MDEITLKQLKESNYYHPVITDVIQDYKIMLEITIDGLNSTEIGYNTVWDAEMCKWASRYFVEGLELVKQKVKEKGIKCRLITEVNTENEGFLNTLPFLEIRHLEGLRGNFGIRDEMDTWHLCFTKRMTNFYRHTLAILKSLQRNKCNCLKNCGV</sequence>
<reference evidence="2" key="1">
    <citation type="submission" date="2015-10" db="EMBL/GenBank/DDBJ databases">
        <title>Niche specialization of a soil ammonia-oxidizing archaeon, Candidatus Nitrosocosmicus oleophilus.</title>
        <authorList>
            <person name="Jung M.-Y."/>
            <person name="Rhee S.-K."/>
        </authorList>
    </citation>
    <scope>NUCLEOTIDE SEQUENCE [LARGE SCALE GENOMIC DNA]</scope>
    <source>
        <strain evidence="2">MY3</strain>
    </source>
</reference>
<protein>
    <submittedName>
        <fullName evidence="1">Uncharacterized protein</fullName>
    </submittedName>
</protein>
<dbReference type="Proteomes" id="UP000058925">
    <property type="component" value="Chromosome"/>
</dbReference>
<dbReference type="RefSeq" id="WP_196816848.1">
    <property type="nucleotide sequence ID" value="NZ_CP012850.1"/>
</dbReference>
<evidence type="ECO:0000313" key="2">
    <source>
        <dbReference type="Proteomes" id="UP000058925"/>
    </source>
</evidence>
<name>A0A654MEF0_9ARCH</name>
<dbReference type="KEGG" id="taa:NMY3_03680"/>
<evidence type="ECO:0000313" key="1">
    <source>
        <dbReference type="EMBL" id="ALI37862.1"/>
    </source>
</evidence>
<dbReference type="EMBL" id="CP012850">
    <property type="protein sequence ID" value="ALI37862.1"/>
    <property type="molecule type" value="Genomic_DNA"/>
</dbReference>
<dbReference type="OrthoDB" id="375592at2157"/>
<gene>
    <name evidence="1" type="ORF">NMY3_03680</name>
</gene>
<organism evidence="1 2">
    <name type="scientific">Candidatus Nitrosocosmicus oleophilus</name>
    <dbReference type="NCBI Taxonomy" id="1353260"/>
    <lineage>
        <taxon>Archaea</taxon>
        <taxon>Nitrososphaerota</taxon>
        <taxon>Nitrososphaeria</taxon>
        <taxon>Nitrososphaerales</taxon>
        <taxon>Nitrososphaeraceae</taxon>
        <taxon>Candidatus Nitrosocosmicus</taxon>
    </lineage>
</organism>
<dbReference type="GeneID" id="60423478"/>
<proteinExistence type="predicted"/>
<accession>A0A654MEF0</accession>